<accession>A0A4Z2IVV7</accession>
<protein>
    <submittedName>
        <fullName evidence="1">Uncharacterized protein</fullName>
    </submittedName>
</protein>
<keyword evidence="2" id="KW-1185">Reference proteome</keyword>
<comment type="caution">
    <text evidence="1">The sequence shown here is derived from an EMBL/GenBank/DDBJ whole genome shotgun (WGS) entry which is preliminary data.</text>
</comment>
<proteinExistence type="predicted"/>
<dbReference type="EMBL" id="SRLO01000045">
    <property type="protein sequence ID" value="TNN81684.1"/>
    <property type="molecule type" value="Genomic_DNA"/>
</dbReference>
<organism evidence="1 2">
    <name type="scientific">Liparis tanakae</name>
    <name type="common">Tanaka's snailfish</name>
    <dbReference type="NCBI Taxonomy" id="230148"/>
    <lineage>
        <taxon>Eukaryota</taxon>
        <taxon>Metazoa</taxon>
        <taxon>Chordata</taxon>
        <taxon>Craniata</taxon>
        <taxon>Vertebrata</taxon>
        <taxon>Euteleostomi</taxon>
        <taxon>Actinopterygii</taxon>
        <taxon>Neopterygii</taxon>
        <taxon>Teleostei</taxon>
        <taxon>Neoteleostei</taxon>
        <taxon>Acanthomorphata</taxon>
        <taxon>Eupercaria</taxon>
        <taxon>Perciformes</taxon>
        <taxon>Cottioidei</taxon>
        <taxon>Cottales</taxon>
        <taxon>Liparidae</taxon>
        <taxon>Liparis</taxon>
    </lineage>
</organism>
<gene>
    <name evidence="1" type="ORF">EYF80_008130</name>
</gene>
<name>A0A4Z2IVV7_9TELE</name>
<dbReference type="Proteomes" id="UP000314294">
    <property type="component" value="Unassembled WGS sequence"/>
</dbReference>
<sequence length="79" mass="8556">MKMMRDDSRNLANQIRRIHKAKEAEELGGVVSLSLVSELQAGGCWRRAKGRAHCSSPVALLLCIGGRELLLVVVEEAGA</sequence>
<evidence type="ECO:0000313" key="2">
    <source>
        <dbReference type="Proteomes" id="UP000314294"/>
    </source>
</evidence>
<dbReference type="AlphaFoldDB" id="A0A4Z2IVV7"/>
<reference evidence="1 2" key="1">
    <citation type="submission" date="2019-03" db="EMBL/GenBank/DDBJ databases">
        <title>First draft genome of Liparis tanakae, snailfish: a comprehensive survey of snailfish specific genes.</title>
        <authorList>
            <person name="Kim W."/>
            <person name="Song I."/>
            <person name="Jeong J.-H."/>
            <person name="Kim D."/>
            <person name="Kim S."/>
            <person name="Ryu S."/>
            <person name="Song J.Y."/>
            <person name="Lee S.K."/>
        </authorList>
    </citation>
    <scope>NUCLEOTIDE SEQUENCE [LARGE SCALE GENOMIC DNA]</scope>
    <source>
        <tissue evidence="1">Muscle</tissue>
    </source>
</reference>
<evidence type="ECO:0000313" key="1">
    <source>
        <dbReference type="EMBL" id="TNN81684.1"/>
    </source>
</evidence>